<dbReference type="EMBL" id="JAPZBU010000005">
    <property type="protein sequence ID" value="KAJ5403382.1"/>
    <property type="molecule type" value="Genomic_DNA"/>
</dbReference>
<dbReference type="OrthoDB" id="10372771at2759"/>
<keyword evidence="1" id="KW-1133">Transmembrane helix</keyword>
<reference evidence="2" key="2">
    <citation type="journal article" date="2023" name="IMA Fungus">
        <title>Comparative genomic study of the Penicillium genus elucidates a diverse pangenome and 15 lateral gene transfer events.</title>
        <authorList>
            <person name="Petersen C."/>
            <person name="Sorensen T."/>
            <person name="Nielsen M.R."/>
            <person name="Sondergaard T.E."/>
            <person name="Sorensen J.L."/>
            <person name="Fitzpatrick D.A."/>
            <person name="Frisvad J.C."/>
            <person name="Nielsen K.L."/>
        </authorList>
    </citation>
    <scope>NUCLEOTIDE SEQUENCE</scope>
    <source>
        <strain evidence="2">IBT 29677</strain>
    </source>
</reference>
<gene>
    <name evidence="2" type="ORF">N7509_003253</name>
</gene>
<evidence type="ECO:0000313" key="2">
    <source>
        <dbReference type="EMBL" id="KAJ5403382.1"/>
    </source>
</evidence>
<accession>A0A9W9W4S0</accession>
<comment type="caution">
    <text evidence="2">The sequence shown here is derived from an EMBL/GenBank/DDBJ whole genome shotgun (WGS) entry which is preliminary data.</text>
</comment>
<organism evidence="2 3">
    <name type="scientific">Penicillium cosmopolitanum</name>
    <dbReference type="NCBI Taxonomy" id="1131564"/>
    <lineage>
        <taxon>Eukaryota</taxon>
        <taxon>Fungi</taxon>
        <taxon>Dikarya</taxon>
        <taxon>Ascomycota</taxon>
        <taxon>Pezizomycotina</taxon>
        <taxon>Eurotiomycetes</taxon>
        <taxon>Eurotiomycetidae</taxon>
        <taxon>Eurotiales</taxon>
        <taxon>Aspergillaceae</taxon>
        <taxon>Penicillium</taxon>
    </lineage>
</organism>
<feature type="transmembrane region" description="Helical" evidence="1">
    <location>
        <begin position="29"/>
        <end position="48"/>
    </location>
</feature>
<evidence type="ECO:0000256" key="1">
    <source>
        <dbReference type="SAM" id="Phobius"/>
    </source>
</evidence>
<proteinExistence type="predicted"/>
<evidence type="ECO:0000313" key="3">
    <source>
        <dbReference type="Proteomes" id="UP001147747"/>
    </source>
</evidence>
<protein>
    <submittedName>
        <fullName evidence="2">Uncharacterized protein</fullName>
    </submittedName>
</protein>
<dbReference type="GeneID" id="81366870"/>
<dbReference type="Proteomes" id="UP001147747">
    <property type="component" value="Unassembled WGS sequence"/>
</dbReference>
<reference evidence="2" key="1">
    <citation type="submission" date="2022-12" db="EMBL/GenBank/DDBJ databases">
        <authorList>
            <person name="Petersen C."/>
        </authorList>
    </citation>
    <scope>NUCLEOTIDE SEQUENCE</scope>
    <source>
        <strain evidence="2">IBT 29677</strain>
    </source>
</reference>
<dbReference type="RefSeq" id="XP_056490624.1">
    <property type="nucleotide sequence ID" value="XM_056627890.1"/>
</dbReference>
<keyword evidence="1" id="KW-0472">Membrane</keyword>
<sequence length="162" mass="18115">MPIPPVRRTKDVIGKDQQLIRGRCGLFGWLRAAVPLGLWLFPLVLCILRTDRIPCWKFRLSHSVHGDLPGANGFLVPDPNSRGGVEGVQHWSTHNHPMDGDNNLLGTPLLSDCSGSRDPTRSSLRAIDFYPWNSVNRALKIAVSDSIFEHFRPFASTPPREL</sequence>
<keyword evidence="3" id="KW-1185">Reference proteome</keyword>
<name>A0A9W9W4S0_9EURO</name>
<dbReference type="AlphaFoldDB" id="A0A9W9W4S0"/>
<keyword evidence="1" id="KW-0812">Transmembrane</keyword>